<dbReference type="AlphaFoldDB" id="A0A7R9HVW9"/>
<dbReference type="PROSITE" id="PS50275">
    <property type="entry name" value="SAC"/>
    <property type="match status" value="1"/>
</dbReference>
<dbReference type="GO" id="GO:0004438">
    <property type="term" value="F:phosphatidylinositol-3-phosphate phosphatase activity"/>
    <property type="evidence" value="ECO:0007669"/>
    <property type="project" value="UniProtKB-EC"/>
</dbReference>
<gene>
    <name evidence="9" type="ORF">TBIB3V08_LOCUS602</name>
</gene>
<dbReference type="GO" id="GO:0043812">
    <property type="term" value="F:phosphatidylinositol-4-phosphate phosphatase activity"/>
    <property type="evidence" value="ECO:0007669"/>
    <property type="project" value="TreeGrafter"/>
</dbReference>
<evidence type="ECO:0000259" key="8">
    <source>
        <dbReference type="PROSITE" id="PS50275"/>
    </source>
</evidence>
<comment type="catalytic activity">
    <reaction evidence="2">
        <text>a 1,2-diacyl-sn-glycero-3-phospho-(1D-myo-inositol-3-phosphate) + H2O = a 1,2-diacyl-sn-glycero-3-phospho-(1D-myo-inositol) + phosphate</text>
        <dbReference type="Rhea" id="RHEA:12316"/>
        <dbReference type="ChEBI" id="CHEBI:15377"/>
        <dbReference type="ChEBI" id="CHEBI:43474"/>
        <dbReference type="ChEBI" id="CHEBI:57880"/>
        <dbReference type="ChEBI" id="CHEBI:58088"/>
        <dbReference type="EC" id="3.1.3.64"/>
    </reaction>
    <physiologicalReaction direction="left-to-right" evidence="2">
        <dbReference type="Rhea" id="RHEA:12317"/>
    </physiologicalReaction>
</comment>
<dbReference type="Pfam" id="PF02383">
    <property type="entry name" value="Syja_N"/>
    <property type="match status" value="2"/>
</dbReference>
<evidence type="ECO:0000256" key="6">
    <source>
        <dbReference type="ARBA" id="ARBA00041911"/>
    </source>
</evidence>
<dbReference type="PANTHER" id="PTHR45662:SF2">
    <property type="entry name" value="PHOSPHATIDYLINOSITOL-3-PHOSPHATASE SAC1"/>
    <property type="match status" value="1"/>
</dbReference>
<reference evidence="9" key="1">
    <citation type="submission" date="2020-11" db="EMBL/GenBank/DDBJ databases">
        <authorList>
            <person name="Tran Van P."/>
        </authorList>
    </citation>
    <scope>NUCLEOTIDE SEQUENCE</scope>
</reference>
<sequence length="564" mass="64891">MVGRRGRVAKANHGQIPLSSSSKPICGIFGTIRLILGPYLVVITKKRKVGTINGQAVWQVTEAEIISYNRTILHLTEKQIVENRQYEAMLNTMLNTPYMYFSYSYDLTHSLQRLHNTTPEFLQAFNWTIVSRRCCFRAGTRLFTRGVDTQGNVANFVETEQIVEFSGDRSSFVQAFNWTIVSRRCCFRAGTRLFTRGVDTQGNVANFVETEQIVEFSGDRSSFVQTRGSIPLFWHQLPNLKYKPRPKLNPNENHYEAFSRHFDSQIINYGKQVLINLIDHRGAEDVLEKAYAEMVNRLGNSNIRYESFDFHHECRQMRWDRLSILIDRLAHEQDEFSMFLMTRDGTVVSQQDGVFRTNCIDCLDRTNVVQSMLARRSLNQVLQKLSILRPGQNVENNFGFESLFKSVWADNADTVSVQYSGTGALKTDFTRTGKRTRWGLIRDGINSLTRYYKNNFADGFRQDSIDLFLGRYIVEEGEGVIKPCPLELEKGWKYITFPLVLIIAIAMFFANVITPSEYTTESLLYLLFWGAMVAVTFATIMIYGTEFVDYPKLCEIRKLSTAVE</sequence>
<dbReference type="InterPro" id="IPR002013">
    <property type="entry name" value="SAC_dom"/>
</dbReference>
<evidence type="ECO:0000313" key="9">
    <source>
        <dbReference type="EMBL" id="CAD7438003.1"/>
    </source>
</evidence>
<feature type="domain" description="SAC" evidence="8">
    <location>
        <begin position="90"/>
        <end position="421"/>
    </location>
</feature>
<comment type="catalytic activity">
    <reaction evidence="3">
        <text>a 1,2-diacyl-sn-glycero-3-phospho-(1D-myo-inositol 4-phosphate) + H2O = a 1,2-diacyl-sn-glycero-3-phospho-(1D-myo-inositol) + phosphate</text>
        <dbReference type="Rhea" id="RHEA:55652"/>
        <dbReference type="ChEBI" id="CHEBI:15377"/>
        <dbReference type="ChEBI" id="CHEBI:43474"/>
        <dbReference type="ChEBI" id="CHEBI:57880"/>
        <dbReference type="ChEBI" id="CHEBI:58178"/>
    </reaction>
    <physiologicalReaction direction="left-to-right" evidence="3">
        <dbReference type="Rhea" id="RHEA:55653"/>
    </physiologicalReaction>
</comment>
<dbReference type="GO" id="GO:0005783">
    <property type="term" value="C:endoplasmic reticulum"/>
    <property type="evidence" value="ECO:0007669"/>
    <property type="project" value="TreeGrafter"/>
</dbReference>
<evidence type="ECO:0000256" key="7">
    <source>
        <dbReference type="SAM" id="Phobius"/>
    </source>
</evidence>
<evidence type="ECO:0000256" key="1">
    <source>
        <dbReference type="ARBA" id="ARBA00013038"/>
    </source>
</evidence>
<evidence type="ECO:0000256" key="5">
    <source>
        <dbReference type="ARBA" id="ARBA00041396"/>
    </source>
</evidence>
<feature type="transmembrane region" description="Helical" evidence="7">
    <location>
        <begin position="491"/>
        <end position="510"/>
    </location>
</feature>
<evidence type="ECO:0000256" key="2">
    <source>
        <dbReference type="ARBA" id="ARBA00036631"/>
    </source>
</evidence>
<dbReference type="GO" id="GO:0046856">
    <property type="term" value="P:phosphatidylinositol dephosphorylation"/>
    <property type="evidence" value="ECO:0007669"/>
    <property type="project" value="TreeGrafter"/>
</dbReference>
<protein>
    <recommendedName>
        <fullName evidence="4">Phosphatidylinositol-3-phosphatase SAC1</fullName>
        <ecNumber evidence="1">3.1.3.64</ecNumber>
    </recommendedName>
    <alternativeName>
        <fullName evidence="6">Phosphatidylinositol-4-phosphate phosphatase</fullName>
    </alternativeName>
    <alternativeName>
        <fullName evidence="5">Suppressor of actin mutations 1-like protein</fullName>
    </alternativeName>
</protein>
<keyword evidence="7" id="KW-0812">Transmembrane</keyword>
<dbReference type="PANTHER" id="PTHR45662">
    <property type="entry name" value="PHOSPHATIDYLINOSITIDE PHOSPHATASE SAC1"/>
    <property type="match status" value="1"/>
</dbReference>
<accession>A0A7R9HVW9</accession>
<dbReference type="EMBL" id="OD564356">
    <property type="protein sequence ID" value="CAD7438003.1"/>
    <property type="molecule type" value="Genomic_DNA"/>
</dbReference>
<dbReference type="EC" id="3.1.3.64" evidence="1"/>
<keyword evidence="7" id="KW-0472">Membrane</keyword>
<organism evidence="9">
    <name type="scientific">Timema bartmani</name>
    <dbReference type="NCBI Taxonomy" id="61472"/>
    <lineage>
        <taxon>Eukaryota</taxon>
        <taxon>Metazoa</taxon>
        <taxon>Ecdysozoa</taxon>
        <taxon>Arthropoda</taxon>
        <taxon>Hexapoda</taxon>
        <taxon>Insecta</taxon>
        <taxon>Pterygota</taxon>
        <taxon>Neoptera</taxon>
        <taxon>Polyneoptera</taxon>
        <taxon>Phasmatodea</taxon>
        <taxon>Timematodea</taxon>
        <taxon>Timematoidea</taxon>
        <taxon>Timematidae</taxon>
        <taxon>Timema</taxon>
    </lineage>
</organism>
<evidence type="ECO:0000256" key="4">
    <source>
        <dbReference type="ARBA" id="ARBA00040795"/>
    </source>
</evidence>
<evidence type="ECO:0000256" key="3">
    <source>
        <dbReference type="ARBA" id="ARBA00036807"/>
    </source>
</evidence>
<proteinExistence type="predicted"/>
<feature type="transmembrane region" description="Helical" evidence="7">
    <location>
        <begin position="522"/>
        <end position="543"/>
    </location>
</feature>
<keyword evidence="7" id="KW-1133">Transmembrane helix</keyword>
<name>A0A7R9HVW9_9NEOP</name>